<protein>
    <submittedName>
        <fullName evidence="1">Uncharacterized protein</fullName>
    </submittedName>
</protein>
<organism evidence="1 2">
    <name type="scientific">Pseudomonas putida</name>
    <name type="common">Arthrobacter siderocapsulatus</name>
    <dbReference type="NCBI Taxonomy" id="303"/>
    <lineage>
        <taxon>Bacteria</taxon>
        <taxon>Pseudomonadati</taxon>
        <taxon>Pseudomonadota</taxon>
        <taxon>Gammaproteobacteria</taxon>
        <taxon>Pseudomonadales</taxon>
        <taxon>Pseudomonadaceae</taxon>
        <taxon>Pseudomonas</taxon>
    </lineage>
</organism>
<sequence length="94" mass="10549">MTNQPTELWIFQNAVFAHWQGGITVFGFAYKAEDGIESGTGHHTKLQEAWLEGTHLHFHGADGRTYRVMSRAVADFSDATDAYDEVLSMTRGEE</sequence>
<comment type="caution">
    <text evidence="1">The sequence shown here is derived from an EMBL/GenBank/DDBJ whole genome shotgun (WGS) entry which is preliminary data.</text>
</comment>
<evidence type="ECO:0000313" key="2">
    <source>
        <dbReference type="Proteomes" id="UP000442695"/>
    </source>
</evidence>
<name>A0A7Z9EPS7_PSEPU</name>
<dbReference type="AlphaFoldDB" id="A0A7Z9EPS7"/>
<reference evidence="1 2" key="1">
    <citation type="submission" date="2019-12" db="EMBL/GenBank/DDBJ databases">
        <authorList>
            <person name="Woiski C."/>
        </authorList>
    </citation>
    <scope>NUCLEOTIDE SEQUENCE [LARGE SCALE GENOMIC DNA]</scope>
    <source>
        <strain evidence="1 2">BOE100</strain>
    </source>
</reference>
<accession>A0A7Z9EPS7</accession>
<evidence type="ECO:0000313" key="1">
    <source>
        <dbReference type="EMBL" id="KAF0256043.1"/>
    </source>
</evidence>
<dbReference type="RefSeq" id="WP_156858352.1">
    <property type="nucleotide sequence ID" value="NZ_CP120969.1"/>
</dbReference>
<proteinExistence type="predicted"/>
<gene>
    <name evidence="1" type="ORF">GN299_03510</name>
</gene>
<dbReference type="EMBL" id="WOWR01000003">
    <property type="protein sequence ID" value="KAF0256043.1"/>
    <property type="molecule type" value="Genomic_DNA"/>
</dbReference>
<dbReference type="Proteomes" id="UP000442695">
    <property type="component" value="Unassembled WGS sequence"/>
</dbReference>